<protein>
    <submittedName>
        <fullName evidence="1">Uncharacterized protein</fullName>
    </submittedName>
</protein>
<name>A0A5N6D6R0_ASPPA</name>
<accession>A0A5N6D6R0</accession>
<gene>
    <name evidence="1" type="ORF">BDV34DRAFT_203800</name>
</gene>
<dbReference type="VEuPathDB" id="FungiDB:BDV34DRAFT_203800"/>
<evidence type="ECO:0000313" key="2">
    <source>
        <dbReference type="Proteomes" id="UP000326532"/>
    </source>
</evidence>
<evidence type="ECO:0000313" key="1">
    <source>
        <dbReference type="EMBL" id="KAB8200936.1"/>
    </source>
</evidence>
<dbReference type="AlphaFoldDB" id="A0A5N6D6R0"/>
<proteinExistence type="predicted"/>
<keyword evidence="2" id="KW-1185">Reference proteome</keyword>
<dbReference type="Proteomes" id="UP000326532">
    <property type="component" value="Unassembled WGS sequence"/>
</dbReference>
<sequence length="70" mass="7842">MCFGWLQSRCRGRLVGIISMEGSIQTSKELDFYGIIEHINKHEGLGWVIMGPMCDKLKSKNKPLEGAESS</sequence>
<organism evidence="1 2">
    <name type="scientific">Aspergillus parasiticus</name>
    <dbReference type="NCBI Taxonomy" id="5067"/>
    <lineage>
        <taxon>Eukaryota</taxon>
        <taxon>Fungi</taxon>
        <taxon>Dikarya</taxon>
        <taxon>Ascomycota</taxon>
        <taxon>Pezizomycotina</taxon>
        <taxon>Eurotiomycetes</taxon>
        <taxon>Eurotiomycetidae</taxon>
        <taxon>Eurotiales</taxon>
        <taxon>Aspergillaceae</taxon>
        <taxon>Aspergillus</taxon>
        <taxon>Aspergillus subgen. Circumdati</taxon>
    </lineage>
</organism>
<reference evidence="1 2" key="1">
    <citation type="submission" date="2019-04" db="EMBL/GenBank/DDBJ databases">
        <title>Fungal friends and foes A comparative genomics study of 23 Aspergillus species from section Flavi.</title>
        <authorList>
            <consortium name="DOE Joint Genome Institute"/>
            <person name="Kjaerbolling I."/>
            <person name="Vesth T.C."/>
            <person name="Frisvad J.C."/>
            <person name="Nybo J.L."/>
            <person name="Theobald S."/>
            <person name="Kildgaard S."/>
            <person name="Petersen T.I."/>
            <person name="Kuo A."/>
            <person name="Sato A."/>
            <person name="Lyhne E.K."/>
            <person name="Kogle M.E."/>
            <person name="Wiebenga A."/>
            <person name="Kun R.S."/>
            <person name="Lubbers R.J."/>
            <person name="Makela M.R."/>
            <person name="Barry K."/>
            <person name="Chovatia M."/>
            <person name="Clum A."/>
            <person name="Daum C."/>
            <person name="Haridas S."/>
            <person name="He G."/>
            <person name="LaButti K."/>
            <person name="Lipzen A."/>
            <person name="Mondo S."/>
            <person name="Pangilinan J."/>
            <person name="Riley R."/>
            <person name="Salamov A."/>
            <person name="Simmons B.A."/>
            <person name="Magnuson J.K."/>
            <person name="Henrissat B."/>
            <person name="Mortensen U.H."/>
            <person name="Larsen T.O."/>
            <person name="De vries R.P."/>
            <person name="Grigoriev I.V."/>
            <person name="Machida M."/>
            <person name="Baker S.E."/>
            <person name="Andersen M.R."/>
        </authorList>
    </citation>
    <scope>NUCLEOTIDE SEQUENCE [LARGE SCALE GENOMIC DNA]</scope>
    <source>
        <strain evidence="1 2">CBS 117618</strain>
    </source>
</reference>
<dbReference type="EMBL" id="ML735031">
    <property type="protein sequence ID" value="KAB8200936.1"/>
    <property type="molecule type" value="Genomic_DNA"/>
</dbReference>